<dbReference type="RefSeq" id="WP_039422001.1">
    <property type="nucleotide sequence ID" value="NZ_CP018470.1"/>
</dbReference>
<dbReference type="InterPro" id="IPR053136">
    <property type="entry name" value="UTP_pyrophosphatase-like"/>
</dbReference>
<dbReference type="Proteomes" id="UP000030969">
    <property type="component" value="Unassembled WGS sequence"/>
</dbReference>
<dbReference type="InterPro" id="IPR002725">
    <property type="entry name" value="YgjP-like_metallopeptidase"/>
</dbReference>
<protein>
    <submittedName>
        <fullName evidence="3">M48 family metallopeptidase</fullName>
    </submittedName>
    <submittedName>
        <fullName evidence="2">Metal-dependent hydrolase</fullName>
    </submittedName>
</protein>
<evidence type="ECO:0000313" key="3">
    <source>
        <dbReference type="EMBL" id="MCC8620741.1"/>
    </source>
</evidence>
<dbReference type="EMBL" id="JAJIUN010000005">
    <property type="protein sequence ID" value="MCC8620741.1"/>
    <property type="molecule type" value="Genomic_DNA"/>
</dbReference>
<reference evidence="2 4" key="1">
    <citation type="submission" date="2014-11" db="EMBL/GenBank/DDBJ databases">
        <title>Draft Genome Sequences of Xanthomonas vesicatoria Strains from the Balkan Peninsula.</title>
        <authorList>
            <person name="Vancheva T."/>
            <person name="Lefeuvre P."/>
            <person name="Bogatzevska N."/>
            <person name="Moncheva P."/>
            <person name="Koebnik R."/>
        </authorList>
    </citation>
    <scope>NUCLEOTIDE SEQUENCE [LARGE SCALE GENOMIC DNA]</scope>
    <source>
        <strain evidence="2 4">53M</strain>
    </source>
</reference>
<feature type="domain" description="YgjP-like metallopeptidase" evidence="1">
    <location>
        <begin position="28"/>
        <end position="228"/>
    </location>
</feature>
<evidence type="ECO:0000313" key="5">
    <source>
        <dbReference type="Proteomes" id="UP001430544"/>
    </source>
</evidence>
<dbReference type="PANTHER" id="PTHR30399">
    <property type="entry name" value="UNCHARACTERIZED PROTEIN YGJP"/>
    <property type="match status" value="1"/>
</dbReference>
<keyword evidence="2" id="KW-0378">Hydrolase</keyword>
<accession>A0AAJ0N3G4</accession>
<dbReference type="EMBL" id="JSYJ01000088">
    <property type="protein sequence ID" value="KHM93296.1"/>
    <property type="molecule type" value="Genomic_DNA"/>
</dbReference>
<dbReference type="Proteomes" id="UP001430544">
    <property type="component" value="Unassembled WGS sequence"/>
</dbReference>
<evidence type="ECO:0000313" key="4">
    <source>
        <dbReference type="Proteomes" id="UP000030969"/>
    </source>
</evidence>
<reference evidence="3" key="2">
    <citation type="submission" date="2021-11" db="EMBL/GenBank/DDBJ databases">
        <title>Genome resources and taxonomic validation of 89 Xanthomonas strains.</title>
        <authorList>
            <person name="Tambong J.T."/>
        </authorList>
    </citation>
    <scope>NUCLEOTIDE SEQUENCE</scope>
    <source>
        <strain evidence="3">Bv 5-4A</strain>
    </source>
</reference>
<comment type="caution">
    <text evidence="2">The sequence shown here is derived from an EMBL/GenBank/DDBJ whole genome shotgun (WGS) entry which is preliminary data.</text>
</comment>
<sequence length="238" mass="28112">MLDVLDLGGLHAEVTRKPIKHVHLSVLPPMGKVRVAAPESMALETIRLFVISKLTWIRAQQRKLQAQQRETPREFLNKESHHVWGKRYLLEIRFVDAPPSVGLTPRKLSLQVRPGAYQARCEQVLDSWYRQQLREALPALLDKWEPVLQVKAQRVFVQRMKTKWGSCTHHLRYIRLNTDLAKKPPECLEYIVVHELIHLLEPTHNARFIALMDLHLPHWPHLRRQLNELPVRHEDWHY</sequence>
<dbReference type="AlphaFoldDB" id="A0AAJ0N3G4"/>
<organism evidence="2 4">
    <name type="scientific">Xanthomonas vesicatoria</name>
    <dbReference type="NCBI Taxonomy" id="56460"/>
    <lineage>
        <taxon>Bacteria</taxon>
        <taxon>Pseudomonadati</taxon>
        <taxon>Pseudomonadota</taxon>
        <taxon>Gammaproteobacteria</taxon>
        <taxon>Lysobacterales</taxon>
        <taxon>Lysobacteraceae</taxon>
        <taxon>Xanthomonas</taxon>
    </lineage>
</organism>
<dbReference type="GO" id="GO:0016787">
    <property type="term" value="F:hydrolase activity"/>
    <property type="evidence" value="ECO:0007669"/>
    <property type="project" value="UniProtKB-KW"/>
</dbReference>
<name>A0AAJ0N3G4_9XANT</name>
<evidence type="ECO:0000259" key="1">
    <source>
        <dbReference type="Pfam" id="PF01863"/>
    </source>
</evidence>
<dbReference type="CDD" id="cd07344">
    <property type="entry name" value="M48_yhfN_like"/>
    <property type="match status" value="1"/>
</dbReference>
<keyword evidence="5" id="KW-1185">Reference proteome</keyword>
<gene>
    <name evidence="3" type="ORF">LN473_01765</name>
    <name evidence="2" type="ORF">OR61_14465</name>
</gene>
<dbReference type="Gene3D" id="3.30.2010.10">
    <property type="entry name" value="Metalloproteases ('zincins'), catalytic domain"/>
    <property type="match status" value="1"/>
</dbReference>
<proteinExistence type="predicted"/>
<dbReference type="PANTHER" id="PTHR30399:SF1">
    <property type="entry name" value="UTP PYROPHOSPHATASE"/>
    <property type="match status" value="1"/>
</dbReference>
<evidence type="ECO:0000313" key="2">
    <source>
        <dbReference type="EMBL" id="KHM93296.1"/>
    </source>
</evidence>
<dbReference type="Pfam" id="PF01863">
    <property type="entry name" value="YgjP-like"/>
    <property type="match status" value="1"/>
</dbReference>